<reference evidence="2 3" key="1">
    <citation type="journal article" date="2014" name="BMC Genomics">
        <title>Comparative genome sequencing reveals chemotype-specific gene clusters in the toxigenic black mold Stachybotrys.</title>
        <authorList>
            <person name="Semeiks J."/>
            <person name="Borek D."/>
            <person name="Otwinowski Z."/>
            <person name="Grishin N.V."/>
        </authorList>
    </citation>
    <scope>NUCLEOTIDE SEQUENCE [LARGE SCALE GENOMIC DNA]</scope>
    <source>
        <strain evidence="2 3">IBT 40285</strain>
    </source>
</reference>
<evidence type="ECO:0000313" key="2">
    <source>
        <dbReference type="EMBL" id="KFA63039.1"/>
    </source>
</evidence>
<gene>
    <name evidence="2" type="ORF">S40285_06399</name>
</gene>
<dbReference type="GO" id="GO:0008757">
    <property type="term" value="F:S-adenosylmethionine-dependent methyltransferase activity"/>
    <property type="evidence" value="ECO:0007669"/>
    <property type="project" value="InterPro"/>
</dbReference>
<dbReference type="OMA" id="EFKVICM"/>
<dbReference type="Pfam" id="PF08241">
    <property type="entry name" value="Methyltransf_11"/>
    <property type="match status" value="1"/>
</dbReference>
<dbReference type="CDD" id="cd02440">
    <property type="entry name" value="AdoMet_MTases"/>
    <property type="match status" value="1"/>
</dbReference>
<keyword evidence="3" id="KW-1185">Reference proteome</keyword>
<dbReference type="InterPro" id="IPR013216">
    <property type="entry name" value="Methyltransf_11"/>
</dbReference>
<dbReference type="SUPFAM" id="SSF53335">
    <property type="entry name" value="S-adenosyl-L-methionine-dependent methyltransferases"/>
    <property type="match status" value="1"/>
</dbReference>
<dbReference type="AlphaFoldDB" id="A0A084QGF4"/>
<feature type="domain" description="Methyltransferase type 11" evidence="1">
    <location>
        <begin position="58"/>
        <end position="159"/>
    </location>
</feature>
<dbReference type="Gene3D" id="3.40.50.150">
    <property type="entry name" value="Vaccinia Virus protein VP39"/>
    <property type="match status" value="1"/>
</dbReference>
<dbReference type="STRING" id="1283841.A0A084QGF4"/>
<dbReference type="EMBL" id="KL660761">
    <property type="protein sequence ID" value="KFA63039.1"/>
    <property type="molecule type" value="Genomic_DNA"/>
</dbReference>
<evidence type="ECO:0000259" key="1">
    <source>
        <dbReference type="Pfam" id="PF08241"/>
    </source>
</evidence>
<dbReference type="OrthoDB" id="2013972at2759"/>
<organism evidence="2 3">
    <name type="scientific">Stachybotrys chlorohalonatus (strain IBT 40285)</name>
    <dbReference type="NCBI Taxonomy" id="1283841"/>
    <lineage>
        <taxon>Eukaryota</taxon>
        <taxon>Fungi</taxon>
        <taxon>Dikarya</taxon>
        <taxon>Ascomycota</taxon>
        <taxon>Pezizomycotina</taxon>
        <taxon>Sordariomycetes</taxon>
        <taxon>Hypocreomycetidae</taxon>
        <taxon>Hypocreales</taxon>
        <taxon>Stachybotryaceae</taxon>
        <taxon>Stachybotrys</taxon>
    </lineage>
</organism>
<dbReference type="InterPro" id="IPR029063">
    <property type="entry name" value="SAM-dependent_MTases_sf"/>
</dbReference>
<dbReference type="InParanoid" id="A0A084QGF4"/>
<dbReference type="Proteomes" id="UP000028524">
    <property type="component" value="Unassembled WGS sequence"/>
</dbReference>
<protein>
    <recommendedName>
        <fullName evidence="1">Methyltransferase type 11 domain-containing protein</fullName>
    </recommendedName>
</protein>
<name>A0A084QGF4_STAC4</name>
<evidence type="ECO:0000313" key="3">
    <source>
        <dbReference type="Proteomes" id="UP000028524"/>
    </source>
</evidence>
<sequence length="300" mass="33070">MAAATNLAQVTKSLAALYASPTDHQHILVAKRFLRPLVSPLLPQMGITEETSTPLQWLDLASGSGVVPQELQAILSKDVLENSTFLISDLSPSLVELLNTRISAEKWVGTSARVLNAMDTGLQDNSYTHVSVSMGLHLIPKPNDVLQEAIRILKPGGIFGATTPVNDPSHAMWQPDLSSAFASFPFEAPFPNPCPTQLHDQGNWSDASWVELNLKEQGFQNVMVTVIRGTFHVEGAEDFMGIFGGMLMWLMNGWWSEELRAEHSVDEVKELTQKYLEEKHGGKGWDLGWSVMYATGEVQK</sequence>
<proteinExistence type="predicted"/>
<dbReference type="HOGENOM" id="CLU_065416_0_0_1"/>
<accession>A0A084QGF4</accession>